<sequence>MDNSVPRLGEDFSHAPRETPGRNQEGITGEGPQKRPARSHPGSRWIAAFSLATAATFIGWYGPLQILLAKQADLVDPTRKEHILALVAGIGAACSLVANPLWGALSDRTRRRVPWVLGGAVGGAGGLLLLATATSTTTMVLGWAAVQIALNAPFAALSAVIPDQVPTERRGTVGGWFGLAQTVGIMGGTGLALTGGTVLSGYIACAVAVVLGSIPFAVVATDDVPRRQAVRSRVTPDFRWAWVTRFLINLGNGLALLYLLFYLKDEVGVADPEAGVFVLTAVYAVALLTTVLTGGVLSDRVGKRRVFVCAAGVIMAVAAGLLAVWPTWPGAVTAAVVLGIGFGAYTSVDFALVTEVLPAAADRGKDLGVINVANALPQVLAPVVAAPIVAGSGYPALYFVAAAVGLAGAVLVFRIKTVH</sequence>
<dbReference type="Gene3D" id="1.20.1250.20">
    <property type="entry name" value="MFS general substrate transporter like domains"/>
    <property type="match status" value="2"/>
</dbReference>
<comment type="caution">
    <text evidence="8">The sequence shown here is derived from an EMBL/GenBank/DDBJ whole genome shotgun (WGS) entry which is preliminary data.</text>
</comment>
<keyword evidence="4 6" id="KW-0472">Membrane</keyword>
<feature type="transmembrane region" description="Helical" evidence="6">
    <location>
        <begin position="306"/>
        <end position="325"/>
    </location>
</feature>
<gene>
    <name evidence="8" type="ORF">LV75_000959</name>
</gene>
<name>A0ABT1I7A3_9PSEU</name>
<keyword evidence="3 6" id="KW-1133">Transmembrane helix</keyword>
<accession>A0ABT1I7A3</accession>
<feature type="transmembrane region" description="Helical" evidence="6">
    <location>
        <begin position="396"/>
        <end position="415"/>
    </location>
</feature>
<evidence type="ECO:0000256" key="5">
    <source>
        <dbReference type="SAM" id="MobiDB-lite"/>
    </source>
</evidence>
<dbReference type="Pfam" id="PF07690">
    <property type="entry name" value="MFS_1"/>
    <property type="match status" value="2"/>
</dbReference>
<dbReference type="PANTHER" id="PTHR23528:SF1">
    <property type="entry name" value="MAJOR FACILITATOR SUPERFAMILY (MFS) PROFILE DOMAIN-CONTAINING PROTEIN"/>
    <property type="match status" value="1"/>
</dbReference>
<protein>
    <submittedName>
        <fullName evidence="8">Major Facilitator Superfamily protein</fullName>
    </submittedName>
</protein>
<feature type="transmembrane region" description="Helical" evidence="6">
    <location>
        <begin position="114"/>
        <end position="134"/>
    </location>
</feature>
<feature type="transmembrane region" description="Helical" evidence="6">
    <location>
        <begin position="331"/>
        <end position="357"/>
    </location>
</feature>
<evidence type="ECO:0000313" key="8">
    <source>
        <dbReference type="EMBL" id="MCP2268473.1"/>
    </source>
</evidence>
<comment type="subcellular location">
    <subcellularLocation>
        <location evidence="1">Cell membrane</location>
        <topology evidence="1">Multi-pass membrane protein</topology>
    </subcellularLocation>
</comment>
<feature type="domain" description="Major facilitator superfamily (MFS) profile" evidence="7">
    <location>
        <begin position="237"/>
        <end position="419"/>
    </location>
</feature>
<dbReference type="SUPFAM" id="SSF103473">
    <property type="entry name" value="MFS general substrate transporter"/>
    <property type="match status" value="1"/>
</dbReference>
<evidence type="ECO:0000256" key="4">
    <source>
        <dbReference type="ARBA" id="ARBA00023136"/>
    </source>
</evidence>
<dbReference type="PANTHER" id="PTHR23528">
    <property type="match status" value="1"/>
</dbReference>
<feature type="transmembrane region" description="Helical" evidence="6">
    <location>
        <begin position="242"/>
        <end position="263"/>
    </location>
</feature>
<feature type="transmembrane region" description="Helical" evidence="6">
    <location>
        <begin position="369"/>
        <end position="390"/>
    </location>
</feature>
<feature type="transmembrane region" description="Helical" evidence="6">
    <location>
        <begin position="83"/>
        <end position="102"/>
    </location>
</feature>
<dbReference type="InterPro" id="IPR020846">
    <property type="entry name" value="MFS_dom"/>
</dbReference>
<evidence type="ECO:0000256" key="2">
    <source>
        <dbReference type="ARBA" id="ARBA00022692"/>
    </source>
</evidence>
<feature type="transmembrane region" description="Helical" evidence="6">
    <location>
        <begin position="199"/>
        <end position="221"/>
    </location>
</feature>
<evidence type="ECO:0000313" key="9">
    <source>
        <dbReference type="Proteomes" id="UP001205185"/>
    </source>
</evidence>
<dbReference type="EMBL" id="JAMTCO010000002">
    <property type="protein sequence ID" value="MCP2268473.1"/>
    <property type="molecule type" value="Genomic_DNA"/>
</dbReference>
<feature type="compositionally biased region" description="Basic and acidic residues" evidence="5">
    <location>
        <begin position="8"/>
        <end position="20"/>
    </location>
</feature>
<feature type="region of interest" description="Disordered" evidence="5">
    <location>
        <begin position="1"/>
        <end position="40"/>
    </location>
</feature>
<feature type="transmembrane region" description="Helical" evidence="6">
    <location>
        <begin position="173"/>
        <end position="193"/>
    </location>
</feature>
<evidence type="ECO:0000256" key="6">
    <source>
        <dbReference type="SAM" id="Phobius"/>
    </source>
</evidence>
<keyword evidence="9" id="KW-1185">Reference proteome</keyword>
<proteinExistence type="predicted"/>
<dbReference type="PROSITE" id="PS50850">
    <property type="entry name" value="MFS"/>
    <property type="match status" value="1"/>
</dbReference>
<evidence type="ECO:0000256" key="1">
    <source>
        <dbReference type="ARBA" id="ARBA00004651"/>
    </source>
</evidence>
<feature type="transmembrane region" description="Helical" evidence="6">
    <location>
        <begin position="45"/>
        <end position="63"/>
    </location>
</feature>
<evidence type="ECO:0000259" key="7">
    <source>
        <dbReference type="PROSITE" id="PS50850"/>
    </source>
</evidence>
<dbReference type="InterPro" id="IPR011701">
    <property type="entry name" value="MFS"/>
</dbReference>
<reference evidence="8 9" key="1">
    <citation type="submission" date="2022-06" db="EMBL/GenBank/DDBJ databases">
        <title>Genomic Encyclopedia of Archaeal and Bacterial Type Strains, Phase II (KMG-II): from individual species to whole genera.</title>
        <authorList>
            <person name="Goeker M."/>
        </authorList>
    </citation>
    <scope>NUCLEOTIDE SEQUENCE [LARGE SCALE GENOMIC DNA]</scope>
    <source>
        <strain evidence="8 9">DSM 44255</strain>
    </source>
</reference>
<organism evidence="8 9">
    <name type="scientific">Actinokineospora diospyrosa</name>
    <dbReference type="NCBI Taxonomy" id="103728"/>
    <lineage>
        <taxon>Bacteria</taxon>
        <taxon>Bacillati</taxon>
        <taxon>Actinomycetota</taxon>
        <taxon>Actinomycetes</taxon>
        <taxon>Pseudonocardiales</taxon>
        <taxon>Pseudonocardiaceae</taxon>
        <taxon>Actinokineospora</taxon>
    </lineage>
</organism>
<feature type="transmembrane region" description="Helical" evidence="6">
    <location>
        <begin position="275"/>
        <end position="297"/>
    </location>
</feature>
<dbReference type="InterPro" id="IPR036259">
    <property type="entry name" value="MFS_trans_sf"/>
</dbReference>
<evidence type="ECO:0000256" key="3">
    <source>
        <dbReference type="ARBA" id="ARBA00022989"/>
    </source>
</evidence>
<keyword evidence="2 6" id="KW-0812">Transmembrane</keyword>
<dbReference type="CDD" id="cd06174">
    <property type="entry name" value="MFS"/>
    <property type="match status" value="1"/>
</dbReference>
<dbReference type="Proteomes" id="UP001205185">
    <property type="component" value="Unassembled WGS sequence"/>
</dbReference>
<feature type="transmembrane region" description="Helical" evidence="6">
    <location>
        <begin position="140"/>
        <end position="161"/>
    </location>
</feature>